<dbReference type="ExpressionAtlas" id="F6HSC4">
    <property type="expression patterns" value="baseline"/>
</dbReference>
<sequence length="162" mass="18193">MSTKIALSSLMEALVADQILKHGNGDVKVSAVACISEITRITAPDAPYDDNQMTVAKVFSEDVVCPREVGPSGEESLKSMICNDASQTKDTFIDYNSFDRLNQRSTRKKLLVETADKPVKITQKRSWKPYFLVNPEEGYDYCWIGRRKRANPRKIITEASSI</sequence>
<dbReference type="PANTHER" id="PTHR12663:SF3">
    <property type="entry name" value="SISTER CHROMATID COHESION PROTEIN PDS5 HOMOLOG C"/>
    <property type="match status" value="1"/>
</dbReference>
<evidence type="ECO:0000256" key="3">
    <source>
        <dbReference type="ARBA" id="ARBA00023204"/>
    </source>
</evidence>
<dbReference type="GO" id="GO:0005634">
    <property type="term" value="C:nucleus"/>
    <property type="evidence" value="ECO:0007669"/>
    <property type="project" value="UniProtKB-SubCell"/>
</dbReference>
<reference evidence="6" key="1">
    <citation type="journal article" date="2007" name="Nature">
        <title>The grapevine genome sequence suggests ancestral hexaploidization in major angiosperm phyla.</title>
        <authorList>
            <consortium name="The French-Italian Public Consortium for Grapevine Genome Characterization."/>
            <person name="Jaillon O."/>
            <person name="Aury J.-M."/>
            <person name="Noel B."/>
            <person name="Policriti A."/>
            <person name="Clepet C."/>
            <person name="Casagrande A."/>
            <person name="Choisne N."/>
            <person name="Aubourg S."/>
            <person name="Vitulo N."/>
            <person name="Jubin C."/>
            <person name="Vezzi A."/>
            <person name="Legeai F."/>
            <person name="Hugueney P."/>
            <person name="Dasilva C."/>
            <person name="Horner D."/>
            <person name="Mica E."/>
            <person name="Jublot D."/>
            <person name="Poulain J."/>
            <person name="Bruyere C."/>
            <person name="Billault A."/>
            <person name="Segurens B."/>
            <person name="Gouyvenoux M."/>
            <person name="Ugarte E."/>
            <person name="Cattonaro F."/>
            <person name="Anthouard V."/>
            <person name="Vico V."/>
            <person name="Del Fabbro C."/>
            <person name="Alaux M."/>
            <person name="Di Gaspero G."/>
            <person name="Dumas V."/>
            <person name="Felice N."/>
            <person name="Paillard S."/>
            <person name="Juman I."/>
            <person name="Moroldo M."/>
            <person name="Scalabrin S."/>
            <person name="Canaguier A."/>
            <person name="Le Clainche I."/>
            <person name="Malacrida G."/>
            <person name="Durand E."/>
            <person name="Pesole G."/>
            <person name="Laucou V."/>
            <person name="Chatelet P."/>
            <person name="Merdinoglu D."/>
            <person name="Delledonne M."/>
            <person name="Pezzotti M."/>
            <person name="Lecharny A."/>
            <person name="Scarpelli C."/>
            <person name="Artiguenave F."/>
            <person name="Pe M.E."/>
            <person name="Valle G."/>
            <person name="Morgante M."/>
            <person name="Caboche M."/>
            <person name="Adam-Blondon A.-F."/>
            <person name="Weissenbach J."/>
            <person name="Quetier F."/>
            <person name="Wincker P."/>
        </authorList>
    </citation>
    <scope>NUCLEOTIDE SEQUENCE [LARGE SCALE GENOMIC DNA]</scope>
    <source>
        <strain evidence="6">cv. Pinot noir / PN40024</strain>
    </source>
</reference>
<evidence type="ECO:0000256" key="2">
    <source>
        <dbReference type="ARBA" id="ARBA00022763"/>
    </source>
</evidence>
<dbReference type="Pfam" id="PF20168">
    <property type="entry name" value="PDS5"/>
    <property type="match status" value="1"/>
</dbReference>
<dbReference type="AlphaFoldDB" id="F6HSC4"/>
<keyword evidence="2" id="KW-0227">DNA damage</keyword>
<dbReference type="STRING" id="29760.F6HSC4"/>
<dbReference type="PANTHER" id="PTHR12663">
    <property type="entry name" value="ANDROGEN INDUCED INHIBITOR OF PROLIFERATION AS3 / PDS5-RELATED"/>
    <property type="match status" value="1"/>
</dbReference>
<evidence type="ECO:0000256" key="1">
    <source>
        <dbReference type="ARBA" id="ARBA00004123"/>
    </source>
</evidence>
<dbReference type="InParanoid" id="F6HSC4"/>
<protein>
    <submittedName>
        <fullName evidence="5">Uncharacterized protein</fullName>
    </submittedName>
</protein>
<dbReference type="InterPro" id="IPR039776">
    <property type="entry name" value="Pds5"/>
</dbReference>
<dbReference type="HOGENOM" id="CLU_1638413_0_0_1"/>
<evidence type="ECO:0000313" key="5">
    <source>
        <dbReference type="EMBL" id="CCB57583.1"/>
    </source>
</evidence>
<dbReference type="EMBL" id="FN596243">
    <property type="protein sequence ID" value="CCB57583.1"/>
    <property type="molecule type" value="Genomic_DNA"/>
</dbReference>
<dbReference type="GO" id="GO:0007064">
    <property type="term" value="P:mitotic sister chromatid cohesion"/>
    <property type="evidence" value="ECO:0007669"/>
    <property type="project" value="InterPro"/>
</dbReference>
<accession>F6HSC4</accession>
<evidence type="ECO:0000313" key="6">
    <source>
        <dbReference type="Proteomes" id="UP000009183"/>
    </source>
</evidence>
<dbReference type="GO" id="GO:0006281">
    <property type="term" value="P:DNA repair"/>
    <property type="evidence" value="ECO:0007669"/>
    <property type="project" value="UniProtKB-KW"/>
</dbReference>
<keyword evidence="4" id="KW-0539">Nucleus</keyword>
<gene>
    <name evidence="5" type="ordered locus">VIT_09s0096g00960</name>
</gene>
<dbReference type="PaxDb" id="29760-VIT_09s0096g00960.t01"/>
<organism evidence="5 6">
    <name type="scientific">Vitis vinifera</name>
    <name type="common">Grape</name>
    <dbReference type="NCBI Taxonomy" id="29760"/>
    <lineage>
        <taxon>Eukaryota</taxon>
        <taxon>Viridiplantae</taxon>
        <taxon>Streptophyta</taxon>
        <taxon>Embryophyta</taxon>
        <taxon>Tracheophyta</taxon>
        <taxon>Spermatophyta</taxon>
        <taxon>Magnoliopsida</taxon>
        <taxon>eudicotyledons</taxon>
        <taxon>Gunneridae</taxon>
        <taxon>Pentapetalae</taxon>
        <taxon>rosids</taxon>
        <taxon>Vitales</taxon>
        <taxon>Vitaceae</taxon>
        <taxon>Viteae</taxon>
        <taxon>Vitis</taxon>
    </lineage>
</organism>
<keyword evidence="3" id="KW-0234">DNA repair</keyword>
<dbReference type="OrthoDB" id="200660at2759"/>
<proteinExistence type="predicted"/>
<comment type="subcellular location">
    <subcellularLocation>
        <location evidence="1">Nucleus</location>
    </subcellularLocation>
</comment>
<keyword evidence="6" id="KW-1185">Reference proteome</keyword>
<dbReference type="eggNOG" id="KOG1525">
    <property type="taxonomic scope" value="Eukaryota"/>
</dbReference>
<dbReference type="Proteomes" id="UP000009183">
    <property type="component" value="Chromosome 9"/>
</dbReference>
<evidence type="ECO:0000256" key="4">
    <source>
        <dbReference type="ARBA" id="ARBA00023242"/>
    </source>
</evidence>
<name>F6HSC4_VITVI</name>